<feature type="transmembrane region" description="Helical" evidence="5">
    <location>
        <begin position="264"/>
        <end position="286"/>
    </location>
</feature>
<dbReference type="PIRSF" id="PIRSF006648">
    <property type="entry name" value="DrrB"/>
    <property type="match status" value="1"/>
</dbReference>
<feature type="transmembrane region" description="Helical" evidence="5">
    <location>
        <begin position="64"/>
        <end position="87"/>
    </location>
</feature>
<feature type="domain" description="ABC transmembrane type-2" evidence="7">
    <location>
        <begin position="62"/>
        <end position="289"/>
    </location>
</feature>
<feature type="transmembrane region" description="Helical" evidence="5">
    <location>
        <begin position="173"/>
        <end position="194"/>
    </location>
</feature>
<dbReference type="InterPro" id="IPR047817">
    <property type="entry name" value="ABC2_TM_bact-type"/>
</dbReference>
<sequence length="290" mass="32509">MTNPSLQEQIHTDTENRSNNHSTDDSLDQVITNYIPHSRANGIKTSLTFAWRALLKIKYVPEQLMDATIFPIMFLLMFTYLFGGAIAGSTSDYLQFLLPGILVQTIVTITMYTGIELNNDIRKGIFDRFRSLPIWRPSVLVGALLVDTVRYSLAASIMIGLGLVLGFRPDGGFLGVLIAMALLLIFAFSLSWIWTTLGMIMRTEKALMGVSMMVMFPLTFVSNVFVDPETLPPWLQTVVEVNPISLVVTGIRGSMHGFVTLEDISWVLLWSAIIIVIFAPLTMYLYQKKK</sequence>
<dbReference type="InterPro" id="IPR051784">
    <property type="entry name" value="Nod_factor_ABC_transporter"/>
</dbReference>
<evidence type="ECO:0000256" key="2">
    <source>
        <dbReference type="ARBA" id="ARBA00022692"/>
    </source>
</evidence>
<feature type="region of interest" description="Disordered" evidence="6">
    <location>
        <begin position="1"/>
        <end position="25"/>
    </location>
</feature>
<dbReference type="RefSeq" id="WP_204502068.1">
    <property type="nucleotide sequence ID" value="NZ_JAFBDR010000032.1"/>
</dbReference>
<dbReference type="Pfam" id="PF01061">
    <property type="entry name" value="ABC2_membrane"/>
    <property type="match status" value="1"/>
</dbReference>
<comment type="similarity">
    <text evidence="5">Belongs to the ABC-2 integral membrane protein family.</text>
</comment>
<keyword evidence="3 5" id="KW-1133">Transmembrane helix</keyword>
<dbReference type="Proteomes" id="UP001296943">
    <property type="component" value="Unassembled WGS sequence"/>
</dbReference>
<keyword evidence="5" id="KW-1003">Cell membrane</keyword>
<feature type="transmembrane region" description="Helical" evidence="5">
    <location>
        <begin position="93"/>
        <end position="117"/>
    </location>
</feature>
<dbReference type="PROSITE" id="PS51012">
    <property type="entry name" value="ABC_TM2"/>
    <property type="match status" value="1"/>
</dbReference>
<comment type="subcellular location">
    <subcellularLocation>
        <location evidence="5">Cell membrane</location>
        <topology evidence="5">Multi-pass membrane protein</topology>
    </subcellularLocation>
    <subcellularLocation>
        <location evidence="1">Membrane</location>
        <topology evidence="1">Multi-pass membrane protein</topology>
    </subcellularLocation>
</comment>
<feature type="transmembrane region" description="Helical" evidence="5">
    <location>
        <begin position="138"/>
        <end position="167"/>
    </location>
</feature>
<organism evidence="8 9">
    <name type="scientific">Aquibacillus albus</name>
    <dbReference type="NCBI Taxonomy" id="1168171"/>
    <lineage>
        <taxon>Bacteria</taxon>
        <taxon>Bacillati</taxon>
        <taxon>Bacillota</taxon>
        <taxon>Bacilli</taxon>
        <taxon>Bacillales</taxon>
        <taxon>Bacillaceae</taxon>
        <taxon>Aquibacillus</taxon>
    </lineage>
</organism>
<dbReference type="InterPro" id="IPR013525">
    <property type="entry name" value="ABC2_TM"/>
</dbReference>
<feature type="transmembrane region" description="Helical" evidence="5">
    <location>
        <begin position="206"/>
        <end position="226"/>
    </location>
</feature>
<accession>A0ABS2N5M7</accession>
<keyword evidence="4 5" id="KW-0472">Membrane</keyword>
<evidence type="ECO:0000256" key="4">
    <source>
        <dbReference type="ARBA" id="ARBA00023136"/>
    </source>
</evidence>
<feature type="compositionally biased region" description="Basic and acidic residues" evidence="6">
    <location>
        <begin position="10"/>
        <end position="24"/>
    </location>
</feature>
<reference evidence="8 9" key="1">
    <citation type="submission" date="2021-01" db="EMBL/GenBank/DDBJ databases">
        <title>Genomic Encyclopedia of Type Strains, Phase IV (KMG-IV): sequencing the most valuable type-strain genomes for metagenomic binning, comparative biology and taxonomic classification.</title>
        <authorList>
            <person name="Goeker M."/>
        </authorList>
    </citation>
    <scope>NUCLEOTIDE SEQUENCE [LARGE SCALE GENOMIC DNA]</scope>
    <source>
        <strain evidence="8 9">DSM 23711</strain>
    </source>
</reference>
<evidence type="ECO:0000313" key="8">
    <source>
        <dbReference type="EMBL" id="MBM7573422.1"/>
    </source>
</evidence>
<evidence type="ECO:0000313" key="9">
    <source>
        <dbReference type="Proteomes" id="UP001296943"/>
    </source>
</evidence>
<gene>
    <name evidence="8" type="ORF">JOC48_003985</name>
</gene>
<dbReference type="PANTHER" id="PTHR43229:SF2">
    <property type="entry name" value="NODULATION PROTEIN J"/>
    <property type="match status" value="1"/>
</dbReference>
<name>A0ABS2N5M7_9BACI</name>
<evidence type="ECO:0000256" key="6">
    <source>
        <dbReference type="SAM" id="MobiDB-lite"/>
    </source>
</evidence>
<protein>
    <recommendedName>
        <fullName evidence="5">Transport permease protein</fullName>
    </recommendedName>
</protein>
<proteinExistence type="inferred from homology"/>
<keyword evidence="9" id="KW-1185">Reference proteome</keyword>
<keyword evidence="5" id="KW-0813">Transport</keyword>
<dbReference type="InterPro" id="IPR000412">
    <property type="entry name" value="ABC_2_transport"/>
</dbReference>
<comment type="caution">
    <text evidence="8">The sequence shown here is derived from an EMBL/GenBank/DDBJ whole genome shotgun (WGS) entry which is preliminary data.</text>
</comment>
<evidence type="ECO:0000259" key="7">
    <source>
        <dbReference type="PROSITE" id="PS51012"/>
    </source>
</evidence>
<evidence type="ECO:0000256" key="5">
    <source>
        <dbReference type="RuleBase" id="RU361157"/>
    </source>
</evidence>
<evidence type="ECO:0000256" key="3">
    <source>
        <dbReference type="ARBA" id="ARBA00022989"/>
    </source>
</evidence>
<keyword evidence="2 5" id="KW-0812">Transmembrane</keyword>
<dbReference type="PANTHER" id="PTHR43229">
    <property type="entry name" value="NODULATION PROTEIN J"/>
    <property type="match status" value="1"/>
</dbReference>
<evidence type="ECO:0000256" key="1">
    <source>
        <dbReference type="ARBA" id="ARBA00004141"/>
    </source>
</evidence>
<dbReference type="EMBL" id="JAFBDR010000032">
    <property type="protein sequence ID" value="MBM7573422.1"/>
    <property type="molecule type" value="Genomic_DNA"/>
</dbReference>